<gene>
    <name evidence="2" type="ORF">HRbin22_00149</name>
</gene>
<dbReference type="SUPFAM" id="SSF53756">
    <property type="entry name" value="UDP-Glycosyltransferase/glycogen phosphorylase"/>
    <property type="match status" value="1"/>
</dbReference>
<dbReference type="Proteomes" id="UP000236642">
    <property type="component" value="Unassembled WGS sequence"/>
</dbReference>
<protein>
    <recommendedName>
        <fullName evidence="4">Glycosyltransferase</fullName>
    </recommendedName>
</protein>
<evidence type="ECO:0000256" key="1">
    <source>
        <dbReference type="SAM" id="MobiDB-lite"/>
    </source>
</evidence>
<evidence type="ECO:0000313" key="2">
    <source>
        <dbReference type="EMBL" id="GBD07923.1"/>
    </source>
</evidence>
<feature type="region of interest" description="Disordered" evidence="1">
    <location>
        <begin position="360"/>
        <end position="380"/>
    </location>
</feature>
<proteinExistence type="predicted"/>
<comment type="caution">
    <text evidence="2">The sequence shown here is derived from an EMBL/GenBank/DDBJ whole genome shotgun (WGS) entry which is preliminary data.</text>
</comment>
<feature type="compositionally biased region" description="Basic and acidic residues" evidence="1">
    <location>
        <begin position="371"/>
        <end position="380"/>
    </location>
</feature>
<dbReference type="AlphaFoldDB" id="A0A2H5Y3B1"/>
<reference evidence="3" key="1">
    <citation type="submission" date="2017-09" db="EMBL/GenBank/DDBJ databases">
        <title>Metaegenomics of thermophilic ammonia-oxidizing enrichment culture.</title>
        <authorList>
            <person name="Kato S."/>
            <person name="Suzuki K."/>
        </authorList>
    </citation>
    <scope>NUCLEOTIDE SEQUENCE [LARGE SCALE GENOMIC DNA]</scope>
</reference>
<accession>A0A2H5Y3B1</accession>
<evidence type="ECO:0000313" key="3">
    <source>
        <dbReference type="Proteomes" id="UP000236642"/>
    </source>
</evidence>
<sequence length="380" mass="42427">MKIWIIDPQLTAERRLWIEGWVRHSRHQILAFTLPPPPGMPIGLSPALARERARQLARRIRRHLTGSAARDPSRQPLGLPDLVLLTDGLDGLEFVGEIGDLLAGIPLWIYWHTSAMASPKASTPDEIAVEIRTARAVERCVFHGRRQRQDFLSALSRYEPALAPRIERHAAVLPPGFDPLPLPSEARSFREPLVLWILRGEPEGIPMLIAALDHPALRPLNFQVLLLSERPESETPRVQRLPPRPRARILGILSPEASEIRRWAPAARAVVDGSIRIHSPIHLTRLAFEGPWPLVPESSGLLDALPEALGSQCAYRSPEDLAERLRILLADPPPDSREIRQALAAWRWSGMAPRYDELCETALGHPSGPTHTDDHSSRAT</sequence>
<evidence type="ECO:0008006" key="4">
    <source>
        <dbReference type="Google" id="ProtNLM"/>
    </source>
</evidence>
<organism evidence="2 3">
    <name type="scientific">Candidatus Thermoflexus japonica</name>
    <dbReference type="NCBI Taxonomy" id="2035417"/>
    <lineage>
        <taxon>Bacteria</taxon>
        <taxon>Bacillati</taxon>
        <taxon>Chloroflexota</taxon>
        <taxon>Thermoflexia</taxon>
        <taxon>Thermoflexales</taxon>
        <taxon>Thermoflexaceae</taxon>
        <taxon>Thermoflexus</taxon>
    </lineage>
</organism>
<name>A0A2H5Y3B1_9CHLR</name>
<dbReference type="EMBL" id="BEHY01000002">
    <property type="protein sequence ID" value="GBD07923.1"/>
    <property type="molecule type" value="Genomic_DNA"/>
</dbReference>